<dbReference type="Proteomes" id="UP001605036">
    <property type="component" value="Unassembled WGS sequence"/>
</dbReference>
<accession>A0ABD1Z171</accession>
<dbReference type="AlphaFoldDB" id="A0ABD1Z171"/>
<dbReference type="PANTHER" id="PTHR37766:SF1">
    <property type="entry name" value="OS01G0897100 PROTEIN"/>
    <property type="match status" value="1"/>
</dbReference>
<sequence>MEATGFEFVPSLYLTPPSSSESDDSNRAEKCRHWWLRLEDVLRAPMLKGKVPRTYSLFSRGMVRETYDSGEILLKQFVRLLCDGYPRQVGRLLAKDNKLIRRFFAGNAKRISGWFQNFAGAGETDHRLGARALARYAFLHREDYWHELEWNGKHSQAPATVASKPHYFSELDVLKTVDNFLEHVPSFWYSEELRDSLDEGEFLGLDPDFFHRELLERLTIDNSDELWLLFEDYLRSESFSTLCQRTLYLMSDRSLLAFLSDLGAALKKLRKNVSSGKELETQEHPKSLKDIPWLEVTFSIGVEWNTLSDAAFCNACASHGREILRLLQDDEHEEEAKTLRILLSEGLQCESAHRRLMQECLQAEKWEVVKWLSMEAWLLFYLTCQDSTSAGSLERLMTEVGIDFLRSEGTSPMPSRGRKRNEKGKSRRTRRRAKKSAHHEDEESESDSDVAHGADDSWRALSWRLSLDKYTIAWTKVDVAEHLVNYALRQWIHWVADETSFEASTHFTVIIVHVKATGSDFRLMTGLYVDKLEVMPRRSQRQMRIFVMPSLMKIMKRSYRSSAAWYIQDSRLGRWGNMGWLDRYVNQTIRI</sequence>
<gene>
    <name evidence="2" type="ORF">R1flu_008958</name>
</gene>
<comment type="caution">
    <text evidence="2">The sequence shown here is derived from an EMBL/GenBank/DDBJ whole genome shotgun (WGS) entry which is preliminary data.</text>
</comment>
<proteinExistence type="predicted"/>
<evidence type="ECO:0000313" key="3">
    <source>
        <dbReference type="Proteomes" id="UP001605036"/>
    </source>
</evidence>
<keyword evidence="3" id="KW-1185">Reference proteome</keyword>
<reference evidence="2 3" key="1">
    <citation type="submission" date="2024-09" db="EMBL/GenBank/DDBJ databases">
        <title>Chromosome-scale assembly of Riccia fluitans.</title>
        <authorList>
            <person name="Paukszto L."/>
            <person name="Sawicki J."/>
            <person name="Karawczyk K."/>
            <person name="Piernik-Szablinska J."/>
            <person name="Szczecinska M."/>
            <person name="Mazdziarz M."/>
        </authorList>
    </citation>
    <scope>NUCLEOTIDE SEQUENCE [LARGE SCALE GENOMIC DNA]</scope>
    <source>
        <strain evidence="2">Rf_01</strain>
        <tissue evidence="2">Aerial parts of the thallus</tissue>
    </source>
</reference>
<dbReference type="PANTHER" id="PTHR37766">
    <property type="entry name" value="OS01G0897100 PROTEIN"/>
    <property type="match status" value="1"/>
</dbReference>
<feature type="compositionally biased region" description="Basic residues" evidence="1">
    <location>
        <begin position="416"/>
        <end position="437"/>
    </location>
</feature>
<protein>
    <submittedName>
        <fullName evidence="2">Uncharacterized protein</fullName>
    </submittedName>
</protein>
<name>A0ABD1Z171_9MARC</name>
<dbReference type="EMBL" id="JBHFFA010000002">
    <property type="protein sequence ID" value="KAL2641371.1"/>
    <property type="molecule type" value="Genomic_DNA"/>
</dbReference>
<organism evidence="2 3">
    <name type="scientific">Riccia fluitans</name>
    <dbReference type="NCBI Taxonomy" id="41844"/>
    <lineage>
        <taxon>Eukaryota</taxon>
        <taxon>Viridiplantae</taxon>
        <taxon>Streptophyta</taxon>
        <taxon>Embryophyta</taxon>
        <taxon>Marchantiophyta</taxon>
        <taxon>Marchantiopsida</taxon>
        <taxon>Marchantiidae</taxon>
        <taxon>Marchantiales</taxon>
        <taxon>Ricciaceae</taxon>
        <taxon>Riccia</taxon>
    </lineage>
</organism>
<feature type="region of interest" description="Disordered" evidence="1">
    <location>
        <begin position="407"/>
        <end position="452"/>
    </location>
</feature>
<evidence type="ECO:0000313" key="2">
    <source>
        <dbReference type="EMBL" id="KAL2641371.1"/>
    </source>
</evidence>
<evidence type="ECO:0000256" key="1">
    <source>
        <dbReference type="SAM" id="MobiDB-lite"/>
    </source>
</evidence>